<evidence type="ECO:0000313" key="10">
    <source>
        <dbReference type="Proteomes" id="UP001595386"/>
    </source>
</evidence>
<dbReference type="Gene3D" id="3.40.50.200">
    <property type="entry name" value="Peptidase S8/S53 domain"/>
    <property type="match status" value="1"/>
</dbReference>
<keyword evidence="4 5" id="KW-0720">Serine protease</keyword>
<comment type="caution">
    <text evidence="9">The sequence shown here is derived from an EMBL/GenBank/DDBJ whole genome shotgun (WGS) entry which is preliminary data.</text>
</comment>
<protein>
    <submittedName>
        <fullName evidence="9">S8 family serine peptidase</fullName>
    </submittedName>
</protein>
<evidence type="ECO:0000256" key="6">
    <source>
        <dbReference type="SAM" id="MobiDB-lite"/>
    </source>
</evidence>
<comment type="similarity">
    <text evidence="1 5">Belongs to the peptidase S8 family.</text>
</comment>
<feature type="compositionally biased region" description="Basic and acidic residues" evidence="6">
    <location>
        <begin position="96"/>
        <end position="106"/>
    </location>
</feature>
<dbReference type="Pfam" id="PF00082">
    <property type="entry name" value="Peptidase_S8"/>
    <property type="match status" value="1"/>
</dbReference>
<feature type="active site" description="Charge relay system" evidence="5">
    <location>
        <position position="254"/>
    </location>
</feature>
<dbReference type="InterPro" id="IPR050131">
    <property type="entry name" value="Peptidase_S8_subtilisin-like"/>
</dbReference>
<keyword evidence="3 5" id="KW-0378">Hydrolase</keyword>
<keyword evidence="2 5" id="KW-0645">Protease</keyword>
<sequence>MKPAMKFSMKTVEPGHDTGTPPAGRLRWLLCLVLCALLAISSASFAAETATDERRLDERRLDEPRSADLEEYRSEPQKVGDTATSASETATQSAIEARKDAPETRRRAPPGRGSLMGQGPSSLPLPDYRTPSAAAPSGAAIAEDYEPEELLLVSNSMSEAIEAARDLGTLQFRIKHRQALEQLGMVLSVFRLPPNSDARRQLQTATQRLPHLQLELNHRYGLMAYSRQQMAQGMIQFPLNGTGCLTDARVGLLDTAVNLQHPALAGRRIELMQLAPPPLASSNHGTAIASLWLGHPDTGFLPLMPDASVSVAAVFRQGDTRSDTTTDLLLGGLDWLLGREVEAINLGLGGPHNRLLTLALEKLLARDVLLVAAAGNQGPAAFPTYPAAQPGVIAATAVDANRHLYQNANRGDYIDFAAPGVQVWAANESGTAYHTGTSFASPFVLAALLAEKRLDQDWWQNSRESAQDLGPNGKDDSYGWGLVRWPAGCG</sequence>
<evidence type="ECO:0000256" key="5">
    <source>
        <dbReference type="PROSITE-ProRule" id="PRU01240"/>
    </source>
</evidence>
<feature type="domain" description="Peptidase S8/S53" evidence="8">
    <location>
        <begin position="249"/>
        <end position="481"/>
    </location>
</feature>
<feature type="active site" description="Charge relay system" evidence="5">
    <location>
        <position position="284"/>
    </location>
</feature>
<feature type="compositionally biased region" description="Basic and acidic residues" evidence="6">
    <location>
        <begin position="51"/>
        <end position="78"/>
    </location>
</feature>
<evidence type="ECO:0000256" key="3">
    <source>
        <dbReference type="ARBA" id="ARBA00022801"/>
    </source>
</evidence>
<evidence type="ECO:0000256" key="7">
    <source>
        <dbReference type="SAM" id="SignalP"/>
    </source>
</evidence>
<dbReference type="Proteomes" id="UP001595386">
    <property type="component" value="Unassembled WGS sequence"/>
</dbReference>
<dbReference type="PANTHER" id="PTHR43806:SF11">
    <property type="entry name" value="CEREVISIN-RELATED"/>
    <property type="match status" value="1"/>
</dbReference>
<evidence type="ECO:0000313" key="9">
    <source>
        <dbReference type="EMBL" id="MFC2990603.1"/>
    </source>
</evidence>
<feature type="active site" description="Charge relay system" evidence="5">
    <location>
        <position position="438"/>
    </location>
</feature>
<feature type="signal peptide" evidence="7">
    <location>
        <begin position="1"/>
        <end position="46"/>
    </location>
</feature>
<dbReference type="CDD" id="cd05561">
    <property type="entry name" value="Peptidases_S8_4"/>
    <property type="match status" value="1"/>
</dbReference>
<dbReference type="InterPro" id="IPR000209">
    <property type="entry name" value="Peptidase_S8/S53_dom"/>
</dbReference>
<dbReference type="PROSITE" id="PS51892">
    <property type="entry name" value="SUBTILASE"/>
    <property type="match status" value="1"/>
</dbReference>
<dbReference type="EMBL" id="JBHRSQ010000004">
    <property type="protein sequence ID" value="MFC2990603.1"/>
    <property type="molecule type" value="Genomic_DNA"/>
</dbReference>
<feature type="compositionally biased region" description="Low complexity" evidence="6">
    <location>
        <begin position="82"/>
        <end position="94"/>
    </location>
</feature>
<gene>
    <name evidence="9" type="ORF">ACFODV_00970</name>
</gene>
<feature type="region of interest" description="Disordered" evidence="6">
    <location>
        <begin position="47"/>
        <end position="138"/>
    </location>
</feature>
<accession>A0ABV7B020</accession>
<evidence type="ECO:0000256" key="4">
    <source>
        <dbReference type="ARBA" id="ARBA00022825"/>
    </source>
</evidence>
<proteinExistence type="inferred from homology"/>
<evidence type="ECO:0000259" key="8">
    <source>
        <dbReference type="Pfam" id="PF00082"/>
    </source>
</evidence>
<dbReference type="PANTHER" id="PTHR43806">
    <property type="entry name" value="PEPTIDASE S8"/>
    <property type="match status" value="1"/>
</dbReference>
<keyword evidence="7" id="KW-0732">Signal</keyword>
<organism evidence="9 10">
    <name type="scientific">Halomonas tibetensis</name>
    <dbReference type="NCBI Taxonomy" id="2259590"/>
    <lineage>
        <taxon>Bacteria</taxon>
        <taxon>Pseudomonadati</taxon>
        <taxon>Pseudomonadota</taxon>
        <taxon>Gammaproteobacteria</taxon>
        <taxon>Oceanospirillales</taxon>
        <taxon>Halomonadaceae</taxon>
        <taxon>Halomonas</taxon>
    </lineage>
</organism>
<feature type="region of interest" description="Disordered" evidence="6">
    <location>
        <begin position="1"/>
        <end position="21"/>
    </location>
</feature>
<dbReference type="SUPFAM" id="SSF52743">
    <property type="entry name" value="Subtilisin-like"/>
    <property type="match status" value="1"/>
</dbReference>
<evidence type="ECO:0000256" key="2">
    <source>
        <dbReference type="ARBA" id="ARBA00022670"/>
    </source>
</evidence>
<evidence type="ECO:0000256" key="1">
    <source>
        <dbReference type="ARBA" id="ARBA00011073"/>
    </source>
</evidence>
<name>A0ABV7B020_9GAMM</name>
<dbReference type="InterPro" id="IPR036852">
    <property type="entry name" value="Peptidase_S8/S53_dom_sf"/>
</dbReference>
<reference evidence="10" key="1">
    <citation type="journal article" date="2019" name="Int. J. Syst. Evol. Microbiol.">
        <title>The Global Catalogue of Microorganisms (GCM) 10K type strain sequencing project: providing services to taxonomists for standard genome sequencing and annotation.</title>
        <authorList>
            <consortium name="The Broad Institute Genomics Platform"/>
            <consortium name="The Broad Institute Genome Sequencing Center for Infectious Disease"/>
            <person name="Wu L."/>
            <person name="Ma J."/>
        </authorList>
    </citation>
    <scope>NUCLEOTIDE SEQUENCE [LARGE SCALE GENOMIC DNA]</scope>
    <source>
        <strain evidence="10">KCTC 52660</strain>
    </source>
</reference>
<dbReference type="RefSeq" id="WP_379753278.1">
    <property type="nucleotide sequence ID" value="NZ_JBHRSQ010000004.1"/>
</dbReference>
<keyword evidence="10" id="KW-1185">Reference proteome</keyword>
<feature type="chain" id="PRO_5046162593" evidence="7">
    <location>
        <begin position="47"/>
        <end position="490"/>
    </location>
</feature>